<organism evidence="8 9">
    <name type="scientific">Ceratodon purpureus</name>
    <name type="common">Fire moss</name>
    <name type="synonym">Dicranum purpureum</name>
    <dbReference type="NCBI Taxonomy" id="3225"/>
    <lineage>
        <taxon>Eukaryota</taxon>
        <taxon>Viridiplantae</taxon>
        <taxon>Streptophyta</taxon>
        <taxon>Embryophyta</taxon>
        <taxon>Bryophyta</taxon>
        <taxon>Bryophytina</taxon>
        <taxon>Bryopsida</taxon>
        <taxon>Dicranidae</taxon>
        <taxon>Pseudoditrichales</taxon>
        <taxon>Ditrichaceae</taxon>
        <taxon>Ceratodon</taxon>
    </lineage>
</organism>
<evidence type="ECO:0000256" key="3">
    <source>
        <dbReference type="ARBA" id="ARBA00022679"/>
    </source>
</evidence>
<keyword evidence="3 7" id="KW-0808">Transferase</keyword>
<dbReference type="PANTHER" id="PTHR12001:SF69">
    <property type="entry name" value="ALL TRANS-POLYPRENYL-DIPHOSPHATE SYNTHASE PDSS1"/>
    <property type="match status" value="1"/>
</dbReference>
<dbReference type="Gene3D" id="1.10.600.10">
    <property type="entry name" value="Farnesyl Diphosphate Synthase"/>
    <property type="match status" value="1"/>
</dbReference>
<dbReference type="PANTHER" id="PTHR12001">
    <property type="entry name" value="GERANYLGERANYL PYROPHOSPHATE SYNTHASE"/>
    <property type="match status" value="1"/>
</dbReference>
<keyword evidence="6" id="KW-0414">Isoprene biosynthesis</keyword>
<proteinExistence type="inferred from homology"/>
<dbReference type="GO" id="GO:0006744">
    <property type="term" value="P:ubiquinone biosynthetic process"/>
    <property type="evidence" value="ECO:0007669"/>
    <property type="project" value="TreeGrafter"/>
</dbReference>
<reference evidence="8 9" key="1">
    <citation type="submission" date="2020-06" db="EMBL/GenBank/DDBJ databases">
        <title>WGS assembly of Ceratodon purpureus strain R40.</title>
        <authorList>
            <person name="Carey S.B."/>
            <person name="Jenkins J."/>
            <person name="Shu S."/>
            <person name="Lovell J.T."/>
            <person name="Sreedasyam A."/>
            <person name="Maumus F."/>
            <person name="Tiley G.P."/>
            <person name="Fernandez-Pozo N."/>
            <person name="Barry K."/>
            <person name="Chen C."/>
            <person name="Wang M."/>
            <person name="Lipzen A."/>
            <person name="Daum C."/>
            <person name="Saski C.A."/>
            <person name="Payton A.C."/>
            <person name="Mcbreen J.C."/>
            <person name="Conrad R.E."/>
            <person name="Kollar L.M."/>
            <person name="Olsson S."/>
            <person name="Huttunen S."/>
            <person name="Landis J.B."/>
            <person name="Wickett N.J."/>
            <person name="Johnson M.G."/>
            <person name="Rensing S.A."/>
            <person name="Grimwood J."/>
            <person name="Schmutz J."/>
            <person name="Mcdaniel S.F."/>
        </authorList>
    </citation>
    <scope>NUCLEOTIDE SEQUENCE [LARGE SCALE GENOMIC DNA]</scope>
    <source>
        <strain evidence="8 9">R40</strain>
    </source>
</reference>
<dbReference type="GO" id="GO:0046872">
    <property type="term" value="F:metal ion binding"/>
    <property type="evidence" value="ECO:0007669"/>
    <property type="project" value="UniProtKB-KW"/>
</dbReference>
<gene>
    <name evidence="8" type="ORF">KC19_6G050600</name>
</gene>
<evidence type="ECO:0000313" key="9">
    <source>
        <dbReference type="Proteomes" id="UP000822688"/>
    </source>
</evidence>
<keyword evidence="5" id="KW-0460">Magnesium</keyword>
<dbReference type="GO" id="GO:1990234">
    <property type="term" value="C:transferase complex"/>
    <property type="evidence" value="ECO:0007669"/>
    <property type="project" value="TreeGrafter"/>
</dbReference>
<dbReference type="Proteomes" id="UP000822688">
    <property type="component" value="Chromosome 6"/>
</dbReference>
<keyword evidence="4" id="KW-0479">Metal-binding</keyword>
<evidence type="ECO:0000256" key="4">
    <source>
        <dbReference type="ARBA" id="ARBA00022723"/>
    </source>
</evidence>
<dbReference type="Pfam" id="PF00348">
    <property type="entry name" value="polyprenyl_synt"/>
    <property type="match status" value="1"/>
</dbReference>
<dbReference type="PROSITE" id="PS00723">
    <property type="entry name" value="POLYPRENYL_SYNTHASE_1"/>
    <property type="match status" value="1"/>
</dbReference>
<dbReference type="EMBL" id="CM026427">
    <property type="protein sequence ID" value="KAG0568899.1"/>
    <property type="molecule type" value="Genomic_DNA"/>
</dbReference>
<dbReference type="InterPro" id="IPR033749">
    <property type="entry name" value="Polyprenyl_synt_CS"/>
</dbReference>
<evidence type="ECO:0000256" key="1">
    <source>
        <dbReference type="ARBA" id="ARBA00001946"/>
    </source>
</evidence>
<sequence length="257" mass="28001">MVLMLMASSLNLLPSPTPDLKLGVDDRRIRQYRVAEITEMIHVATLVHDDVVDQSDSRRGISSLNHNIGNKLAVLAGDFLLAKASIGLSTLRNGEVMALVSETLEHLATGEFMQLAADTQQSCSMEYYLQKTYLKTASLMANSCKSIALLADQPREVAMLAFDYGRHLGLAYQLVDDALDFKGTSATLGKPALADLREAVKLVKKTRGVAKTLELAAKHAQQAESAIAQFPPCSDSRSQQCRQALADLTHSVVKRSM</sequence>
<protein>
    <submittedName>
        <fullName evidence="8">Uncharacterized protein</fullName>
    </submittedName>
</protein>
<evidence type="ECO:0000313" key="8">
    <source>
        <dbReference type="EMBL" id="KAG0568899.1"/>
    </source>
</evidence>
<comment type="caution">
    <text evidence="8">The sequence shown here is derived from an EMBL/GenBank/DDBJ whole genome shotgun (WGS) entry which is preliminary data.</text>
</comment>
<evidence type="ECO:0000256" key="7">
    <source>
        <dbReference type="RuleBase" id="RU004466"/>
    </source>
</evidence>
<comment type="cofactor">
    <cofactor evidence="1">
        <name>Mg(2+)</name>
        <dbReference type="ChEBI" id="CHEBI:18420"/>
    </cofactor>
</comment>
<dbReference type="GO" id="GO:0008299">
    <property type="term" value="P:isoprenoid biosynthetic process"/>
    <property type="evidence" value="ECO:0007669"/>
    <property type="project" value="UniProtKB-KW"/>
</dbReference>
<dbReference type="AlphaFoldDB" id="A0A8T0HFN9"/>
<evidence type="ECO:0000256" key="5">
    <source>
        <dbReference type="ARBA" id="ARBA00022842"/>
    </source>
</evidence>
<comment type="similarity">
    <text evidence="2 7">Belongs to the FPP/GGPP synthase family.</text>
</comment>
<dbReference type="CDD" id="cd00685">
    <property type="entry name" value="Trans_IPPS_HT"/>
    <property type="match status" value="1"/>
</dbReference>
<evidence type="ECO:0000256" key="6">
    <source>
        <dbReference type="ARBA" id="ARBA00023229"/>
    </source>
</evidence>
<name>A0A8T0HFN9_CERPU</name>
<dbReference type="InterPro" id="IPR008949">
    <property type="entry name" value="Isoprenoid_synthase_dom_sf"/>
</dbReference>
<dbReference type="GO" id="GO:0004659">
    <property type="term" value="F:prenyltransferase activity"/>
    <property type="evidence" value="ECO:0007669"/>
    <property type="project" value="InterPro"/>
</dbReference>
<keyword evidence="9" id="KW-1185">Reference proteome</keyword>
<dbReference type="SUPFAM" id="SSF48576">
    <property type="entry name" value="Terpenoid synthases"/>
    <property type="match status" value="1"/>
</dbReference>
<accession>A0A8T0HFN9</accession>
<evidence type="ECO:0000256" key="2">
    <source>
        <dbReference type="ARBA" id="ARBA00006706"/>
    </source>
</evidence>
<dbReference type="InterPro" id="IPR000092">
    <property type="entry name" value="Polyprenyl_synt"/>
</dbReference>